<gene>
    <name evidence="1" type="ORF">SAMN05216195_120204</name>
</gene>
<dbReference type="Proteomes" id="UP000199028">
    <property type="component" value="Unassembled WGS sequence"/>
</dbReference>
<evidence type="ECO:0000313" key="1">
    <source>
        <dbReference type="EMBL" id="SES50573.1"/>
    </source>
</evidence>
<protein>
    <submittedName>
        <fullName evidence="1">Lipocalin-like domain-containing protein</fullName>
    </submittedName>
</protein>
<accession>A0A1H9XY22</accession>
<organism evidence="1 2">
    <name type="scientific">Lentzea flaviverrucosa</name>
    <dbReference type="NCBI Taxonomy" id="200379"/>
    <lineage>
        <taxon>Bacteria</taxon>
        <taxon>Bacillati</taxon>
        <taxon>Actinomycetota</taxon>
        <taxon>Actinomycetes</taxon>
        <taxon>Pseudonocardiales</taxon>
        <taxon>Pseudonocardiaceae</taxon>
        <taxon>Lentzea</taxon>
    </lineage>
</organism>
<keyword evidence="2" id="KW-1185">Reference proteome</keyword>
<dbReference type="AlphaFoldDB" id="A0A1H9XY22"/>
<evidence type="ECO:0000313" key="2">
    <source>
        <dbReference type="Proteomes" id="UP000199028"/>
    </source>
</evidence>
<dbReference type="EMBL" id="FOFT01000020">
    <property type="protein sequence ID" value="SES50573.1"/>
    <property type="molecule type" value="Genomic_DNA"/>
</dbReference>
<name>A0A1H9XY22_9PSEU</name>
<sequence>MGAPDRMSGFVLARTASPSKKDIAGMATALLRNGYDLCDFKVTAQDGGAPSSVPLCPAG</sequence>
<proteinExistence type="predicted"/>
<reference evidence="2" key="1">
    <citation type="submission" date="2016-10" db="EMBL/GenBank/DDBJ databases">
        <authorList>
            <person name="Varghese N."/>
            <person name="Submissions S."/>
        </authorList>
    </citation>
    <scope>NUCLEOTIDE SEQUENCE [LARGE SCALE GENOMIC DNA]</scope>
    <source>
        <strain evidence="2">CGMCC 4.578</strain>
    </source>
</reference>